<accession>F8GU49</accession>
<sequence>MANEIEANVSNFADCREGQRIAGTESGSGCVAYLADV</sequence>
<keyword evidence="1" id="KW-0614">Plasmid</keyword>
<evidence type="ECO:0000313" key="2">
    <source>
        <dbReference type="Proteomes" id="UP000006798"/>
    </source>
</evidence>
<proteinExistence type="predicted"/>
<dbReference type="EMBL" id="CP002879">
    <property type="protein sequence ID" value="AEI82253.1"/>
    <property type="molecule type" value="Genomic_DNA"/>
</dbReference>
<dbReference type="KEGG" id="cnc:CNE_BB1p08390"/>
<dbReference type="AlphaFoldDB" id="F8GU49"/>
<reference evidence="1 2" key="1">
    <citation type="journal article" date="2011" name="J. Bacteriol.">
        <title>Complete genome sequence of the type strain Cupriavidus necator N-1.</title>
        <authorList>
            <person name="Poehlein A."/>
            <person name="Kusian B."/>
            <person name="Friedrich B."/>
            <person name="Daniel R."/>
            <person name="Bowien B."/>
        </authorList>
    </citation>
    <scope>NUCLEOTIDE SEQUENCE [LARGE SCALE GENOMIC DNA]</scope>
    <source>
        <strain evidence="2">ATCC 43291 / DSM 13513 / CCUG 52238 / LMG 8453 / N-1</strain>
        <plasmid evidence="1 2">pBB1</plasmid>
    </source>
</reference>
<dbReference type="Proteomes" id="UP000006798">
    <property type="component" value="Plasmid pBB1"/>
</dbReference>
<name>F8GU49_CUPNN</name>
<dbReference type="HOGENOM" id="CLU_3342756_0_0_4"/>
<protein>
    <submittedName>
        <fullName evidence="1">Uncharacterized protein</fullName>
    </submittedName>
</protein>
<evidence type="ECO:0000313" key="1">
    <source>
        <dbReference type="EMBL" id="AEI82253.1"/>
    </source>
</evidence>
<geneLocation type="plasmid" evidence="1 2">
    <name>pBB1</name>
</geneLocation>
<gene>
    <name evidence="1" type="ordered locus">CNE_BB1p08390</name>
</gene>
<organism evidence="1 2">
    <name type="scientific">Cupriavidus necator (strain ATCC 43291 / DSM 13513 / CCUG 52238 / LMG 8453 / N-1)</name>
    <name type="common">Ralstonia eutropha</name>
    <dbReference type="NCBI Taxonomy" id="1042878"/>
    <lineage>
        <taxon>Bacteria</taxon>
        <taxon>Pseudomonadati</taxon>
        <taxon>Pseudomonadota</taxon>
        <taxon>Betaproteobacteria</taxon>
        <taxon>Burkholderiales</taxon>
        <taxon>Burkholderiaceae</taxon>
        <taxon>Cupriavidus</taxon>
    </lineage>
</organism>